<dbReference type="EMBL" id="CP051481">
    <property type="protein sequence ID" value="QJG67044.1"/>
    <property type="molecule type" value="Genomic_DNA"/>
</dbReference>
<dbReference type="Gene3D" id="3.30.1180.10">
    <property type="match status" value="1"/>
</dbReference>
<evidence type="ECO:0000313" key="3">
    <source>
        <dbReference type="Proteomes" id="UP000501060"/>
    </source>
</evidence>
<dbReference type="KEGG" id="mphe:HGG69_01780"/>
<dbReference type="AlphaFoldDB" id="A0A858U1P8"/>
<dbReference type="Gene3D" id="3.40.50.10170">
    <property type="match status" value="1"/>
</dbReference>
<dbReference type="NCBIfam" id="TIGR00762">
    <property type="entry name" value="DegV"/>
    <property type="match status" value="1"/>
</dbReference>
<dbReference type="InterPro" id="IPR050270">
    <property type="entry name" value="DegV_domain_contain"/>
</dbReference>
<accession>A0A858U1P8</accession>
<dbReference type="RefSeq" id="WP_169605095.1">
    <property type="nucleotide sequence ID" value="NZ_CP051481.1"/>
</dbReference>
<protein>
    <submittedName>
        <fullName evidence="2">DegV family protein</fullName>
    </submittedName>
</protein>
<dbReference type="InterPro" id="IPR043168">
    <property type="entry name" value="DegV_C"/>
</dbReference>
<sequence length="288" mass="32418">MKIAIVIDSSSGLTEKQANSIGWHYLPIQIEIDGVTYEDGVSVDYSTVFKHIKQDSKVLTSASKLGYAIEMINKLKETHDLVVFYPICIKLSSQYQNIKVAFQDDEKVFIVPSEGLQAMIVLQLLEFEERIKNGVPFEKAIEIFSTHKCDVMLMPANTDALLRGGRLSPAAASMAKLLKIVPIIKLEHGGLEKYGKGRVFEKTILKVAKEIQEKNQNKRIVVLHADNKNVNNYAKQIQEYTETDEPFITTIAPCISVHTGKDAISVVTEYGEKLIEKYLDKLKEIKSR</sequence>
<dbReference type="Proteomes" id="UP000501060">
    <property type="component" value="Chromosome"/>
</dbReference>
<keyword evidence="3" id="KW-1185">Reference proteome</keyword>
<dbReference type="PROSITE" id="PS51482">
    <property type="entry name" value="DEGV"/>
    <property type="match status" value="1"/>
</dbReference>
<organism evidence="2 3">
    <name type="scientific">Mycoplasma phocoenae</name>
    <dbReference type="NCBI Taxonomy" id="754517"/>
    <lineage>
        <taxon>Bacteria</taxon>
        <taxon>Bacillati</taxon>
        <taxon>Mycoplasmatota</taxon>
        <taxon>Mollicutes</taxon>
        <taxon>Mycoplasmataceae</taxon>
        <taxon>Mycoplasma</taxon>
    </lineage>
</organism>
<reference evidence="2 3" key="1">
    <citation type="submission" date="2020-04" db="EMBL/GenBank/DDBJ databases">
        <title>Novel Mycoplasma species detected in Phocoena phocoena (harbor porpoise) from the USA.</title>
        <authorList>
            <person name="Volokhov D.V."/>
        </authorList>
    </citation>
    <scope>NUCLEOTIDE SEQUENCE [LARGE SCALE GENOMIC DNA]</scope>
    <source>
        <strain evidence="2 3">Phocoena C-264-GEN</strain>
    </source>
</reference>
<name>A0A858U1P8_9MOLU</name>
<dbReference type="PANTHER" id="PTHR33434">
    <property type="entry name" value="DEGV DOMAIN-CONTAINING PROTEIN DR_1986-RELATED"/>
    <property type="match status" value="1"/>
</dbReference>
<dbReference type="GO" id="GO:0008289">
    <property type="term" value="F:lipid binding"/>
    <property type="evidence" value="ECO:0007669"/>
    <property type="project" value="UniProtKB-KW"/>
</dbReference>
<proteinExistence type="predicted"/>
<dbReference type="Pfam" id="PF02645">
    <property type="entry name" value="DegV"/>
    <property type="match status" value="1"/>
</dbReference>
<keyword evidence="1" id="KW-0446">Lipid-binding</keyword>
<evidence type="ECO:0000313" key="2">
    <source>
        <dbReference type="EMBL" id="QJG67044.1"/>
    </source>
</evidence>
<dbReference type="PANTHER" id="PTHR33434:SF2">
    <property type="entry name" value="FATTY ACID-BINDING PROTEIN TM_1468"/>
    <property type="match status" value="1"/>
</dbReference>
<dbReference type="InterPro" id="IPR003797">
    <property type="entry name" value="DegV"/>
</dbReference>
<gene>
    <name evidence="2" type="ORF">HGG69_01780</name>
</gene>
<evidence type="ECO:0000256" key="1">
    <source>
        <dbReference type="ARBA" id="ARBA00023121"/>
    </source>
</evidence>
<dbReference type="SUPFAM" id="SSF82549">
    <property type="entry name" value="DAK1/DegV-like"/>
    <property type="match status" value="1"/>
</dbReference>